<gene>
    <name evidence="5" type="primary">LOC113209074</name>
</gene>
<keyword evidence="1" id="KW-1015">Disulfide bond</keyword>
<feature type="chain" id="PRO_5039467366" evidence="2">
    <location>
        <begin position="17"/>
        <end position="338"/>
    </location>
</feature>
<dbReference type="PANTHER" id="PTHR10612:SF34">
    <property type="entry name" value="APOLIPOPROTEIN D"/>
    <property type="match status" value="1"/>
</dbReference>
<dbReference type="InterPro" id="IPR012674">
    <property type="entry name" value="Calycin"/>
</dbReference>
<evidence type="ECO:0000313" key="4">
    <source>
        <dbReference type="Proteomes" id="UP000504606"/>
    </source>
</evidence>
<evidence type="ECO:0000313" key="5">
    <source>
        <dbReference type="RefSeq" id="XP_026282201.2"/>
    </source>
</evidence>
<keyword evidence="4" id="KW-1185">Reference proteome</keyword>
<feature type="signal peptide" evidence="2">
    <location>
        <begin position="1"/>
        <end position="16"/>
    </location>
</feature>
<dbReference type="GO" id="GO:0006629">
    <property type="term" value="P:lipid metabolic process"/>
    <property type="evidence" value="ECO:0007669"/>
    <property type="project" value="TreeGrafter"/>
</dbReference>
<dbReference type="SUPFAM" id="SSF50814">
    <property type="entry name" value="Lipocalins"/>
    <property type="match status" value="1"/>
</dbReference>
<dbReference type="Proteomes" id="UP000504606">
    <property type="component" value="Unplaced"/>
</dbReference>
<keyword evidence="2" id="KW-0732">Signal</keyword>
<feature type="domain" description="Lipocalin/cytosolic fatty-acid binding" evidence="3">
    <location>
        <begin position="34"/>
        <end position="151"/>
    </location>
</feature>
<dbReference type="PANTHER" id="PTHR10612">
    <property type="entry name" value="APOLIPOPROTEIN D"/>
    <property type="match status" value="1"/>
</dbReference>
<feature type="non-terminal residue" evidence="5">
    <location>
        <position position="338"/>
    </location>
</feature>
<reference evidence="5" key="1">
    <citation type="submission" date="2025-08" db="UniProtKB">
        <authorList>
            <consortium name="RefSeq"/>
        </authorList>
    </citation>
    <scope>IDENTIFICATION</scope>
    <source>
        <tissue evidence="5">Whole organism</tissue>
    </source>
</reference>
<dbReference type="InterPro" id="IPR003057">
    <property type="entry name" value="Invtbrt_color"/>
</dbReference>
<dbReference type="Gene3D" id="2.40.128.20">
    <property type="match status" value="1"/>
</dbReference>
<dbReference type="GeneID" id="113209074"/>
<evidence type="ECO:0000256" key="2">
    <source>
        <dbReference type="SAM" id="SignalP"/>
    </source>
</evidence>
<dbReference type="OrthoDB" id="565904at2759"/>
<dbReference type="RefSeq" id="XP_026282201.2">
    <property type="nucleotide sequence ID" value="XM_026426416.2"/>
</dbReference>
<dbReference type="AlphaFoldDB" id="A0A6J1SUP1"/>
<dbReference type="GO" id="GO:0000302">
    <property type="term" value="P:response to reactive oxygen species"/>
    <property type="evidence" value="ECO:0007669"/>
    <property type="project" value="TreeGrafter"/>
</dbReference>
<dbReference type="KEGG" id="foc:113209074"/>
<proteinExistence type="predicted"/>
<organism evidence="4 5">
    <name type="scientific">Frankliniella occidentalis</name>
    <name type="common">Western flower thrips</name>
    <name type="synonym">Euthrips occidentalis</name>
    <dbReference type="NCBI Taxonomy" id="133901"/>
    <lineage>
        <taxon>Eukaryota</taxon>
        <taxon>Metazoa</taxon>
        <taxon>Ecdysozoa</taxon>
        <taxon>Arthropoda</taxon>
        <taxon>Hexapoda</taxon>
        <taxon>Insecta</taxon>
        <taxon>Pterygota</taxon>
        <taxon>Neoptera</taxon>
        <taxon>Paraneoptera</taxon>
        <taxon>Thysanoptera</taxon>
        <taxon>Terebrantia</taxon>
        <taxon>Thripoidea</taxon>
        <taxon>Thripidae</taxon>
        <taxon>Frankliniella</taxon>
    </lineage>
</organism>
<dbReference type="GO" id="GO:0005737">
    <property type="term" value="C:cytoplasm"/>
    <property type="evidence" value="ECO:0007669"/>
    <property type="project" value="TreeGrafter"/>
</dbReference>
<evidence type="ECO:0000259" key="3">
    <source>
        <dbReference type="Pfam" id="PF08212"/>
    </source>
</evidence>
<evidence type="ECO:0000256" key="1">
    <source>
        <dbReference type="ARBA" id="ARBA00023157"/>
    </source>
</evidence>
<name>A0A6J1SUP1_FRAOC</name>
<protein>
    <submittedName>
        <fullName evidence="5">Apolipoprotein D-like</fullName>
    </submittedName>
</protein>
<dbReference type="PROSITE" id="PS00213">
    <property type="entry name" value="LIPOCALIN"/>
    <property type="match status" value="1"/>
</dbReference>
<dbReference type="InterPro" id="IPR000566">
    <property type="entry name" value="Lipocln_cytosolic_FA-bd_dom"/>
</dbReference>
<accession>A0A6J1SUP1</accession>
<dbReference type="FunFam" id="2.40.128.20:FF:000026">
    <property type="entry name" value="Apolipoprotein D-like Protein"/>
    <property type="match status" value="1"/>
</dbReference>
<sequence>MRTALLVLALCGVALAQVPMFGWCPEYVPMADFNMERYLGTWYEAERYFTVLEAGSRCVRTNYTKAVDGRVVVNNEITNRLTGIKRVVEGEIRNVVKGAESKLNVKYSTLPVPFETTYSVLDTDYDSYSVVWSCSSIGPLRAQNAWVMTRERLAPGTVLQMAYGVLDKYKVSRTFFVKTDQADCAIAEAAADAAAKKAATEGTVFAEKSASPIAEPAPVPVAAPVAVPAIPAIPVAAAPVVATPVVAAAPVAAPLANDPFVPVVNVAQAIVPAEKSADPLPVAAPLAAAAPVAQPVVPAVPIPIAHAEQMAAIAAAAAPAAPAASPILVALPVVAADP</sequence>
<dbReference type="InterPro" id="IPR022272">
    <property type="entry name" value="Lipocalin_CS"/>
</dbReference>
<dbReference type="PRINTS" id="PR01273">
    <property type="entry name" value="INVTBRTCOLOR"/>
</dbReference>
<dbReference type="GO" id="GO:0031409">
    <property type="term" value="F:pigment binding"/>
    <property type="evidence" value="ECO:0007669"/>
    <property type="project" value="InterPro"/>
</dbReference>
<dbReference type="Pfam" id="PF08212">
    <property type="entry name" value="Lipocalin_2"/>
    <property type="match status" value="1"/>
</dbReference>